<dbReference type="KEGG" id="aram:KAR29_13365"/>
<evidence type="ECO:0000313" key="4">
    <source>
        <dbReference type="EMBL" id="QTX32271.1"/>
    </source>
</evidence>
<reference evidence="5" key="1">
    <citation type="submission" date="2021-04" db="EMBL/GenBank/DDBJ databases">
        <title>A novel Synergistetes isolate from a pyrite-forming mixed culture.</title>
        <authorList>
            <person name="Bunk B."/>
            <person name="Sproer C."/>
            <person name="Spring S."/>
            <person name="Pester M."/>
        </authorList>
    </citation>
    <scope>NUCLEOTIDE SEQUENCE [LARGE SCALE GENOMIC DNA]</scope>
    <source>
        <strain evidence="5">J.5.4.2-T.3.5.2</strain>
    </source>
</reference>
<dbReference type="Proteomes" id="UP000671879">
    <property type="component" value="Chromosome"/>
</dbReference>
<organism evidence="4 5">
    <name type="scientific">Aminithiophilus ramosus</name>
    <dbReference type="NCBI Taxonomy" id="3029084"/>
    <lineage>
        <taxon>Bacteria</taxon>
        <taxon>Thermotogati</taxon>
        <taxon>Synergistota</taxon>
        <taxon>Synergistia</taxon>
        <taxon>Synergistales</taxon>
        <taxon>Aminithiophilaceae</taxon>
        <taxon>Aminithiophilus</taxon>
    </lineage>
</organism>
<keyword evidence="5" id="KW-1185">Reference proteome</keyword>
<comment type="similarity">
    <text evidence="3">Belongs to the gas vesicle GvpF/GvpL family.</text>
</comment>
<dbReference type="EMBL" id="CP072943">
    <property type="protein sequence ID" value="QTX32271.1"/>
    <property type="molecule type" value="Genomic_DNA"/>
</dbReference>
<keyword evidence="1" id="KW-0304">Gas vesicle</keyword>
<name>A0A9Q7AQL9_9BACT</name>
<proteinExistence type="inferred from homology"/>
<comment type="subcellular location">
    <subcellularLocation>
        <location evidence="2">Gas vesicle</location>
    </subcellularLocation>
</comment>
<sequence>MEKVFPPFEEDGRYVYGLALILERVSFTSLGIGGKPVRMIISGDLCAIVHDCLPQPYRSAEADSVRAWVMDHHRVLDEASKVFDCVVPVSFDTIVCAQGELSSDHVILKWLQEEQESLTCMMRRFKNKNEYVVQLFCATDVLENKIAFENKYLLKLKQDIDLKSPGVAYMYKQKLDKAIKDEVLIEINKFSDYFYNKVLSCCSEIVIEKPKKTDASSKMILNLSCMVDNDKIDGLGNFLDEIKLYDSFSVRFTGPWPLYSFVGDISGISRSISSNYVE</sequence>
<dbReference type="GO" id="GO:0031411">
    <property type="term" value="C:gas vesicle"/>
    <property type="evidence" value="ECO:0007669"/>
    <property type="project" value="UniProtKB-SubCell"/>
</dbReference>
<gene>
    <name evidence="4" type="ORF">KAR29_13365</name>
</gene>
<accession>A0A9Q7AQL9</accession>
<dbReference type="AlphaFoldDB" id="A0A9Q7AQL9"/>
<dbReference type="RefSeq" id="WP_274373494.1">
    <property type="nucleotide sequence ID" value="NZ_CP072943.1"/>
</dbReference>
<dbReference type="PANTHER" id="PTHR36852:SF1">
    <property type="entry name" value="PROTEIN GVPL 2"/>
    <property type="match status" value="1"/>
</dbReference>
<dbReference type="GO" id="GO:0031412">
    <property type="term" value="P:gas vesicle organization"/>
    <property type="evidence" value="ECO:0007669"/>
    <property type="project" value="InterPro"/>
</dbReference>
<evidence type="ECO:0000256" key="3">
    <source>
        <dbReference type="ARBA" id="ARBA00035643"/>
    </source>
</evidence>
<protein>
    <submittedName>
        <fullName evidence="4">GvpL/GvpF family gas vesicle protein</fullName>
    </submittedName>
</protein>
<evidence type="ECO:0000256" key="1">
    <source>
        <dbReference type="ARBA" id="ARBA00022987"/>
    </source>
</evidence>
<dbReference type="InterPro" id="IPR009430">
    <property type="entry name" value="GvpL/GvpF"/>
</dbReference>
<dbReference type="PANTHER" id="PTHR36852">
    <property type="entry name" value="PROTEIN GVPL 2"/>
    <property type="match status" value="1"/>
</dbReference>
<dbReference type="Pfam" id="PF06386">
    <property type="entry name" value="GvpL_GvpF"/>
    <property type="match status" value="1"/>
</dbReference>
<evidence type="ECO:0000256" key="2">
    <source>
        <dbReference type="ARBA" id="ARBA00035108"/>
    </source>
</evidence>
<evidence type="ECO:0000313" key="5">
    <source>
        <dbReference type="Proteomes" id="UP000671879"/>
    </source>
</evidence>